<dbReference type="NCBIfam" id="TIGR02595">
    <property type="entry name" value="PEP_CTERM"/>
    <property type="match status" value="1"/>
</dbReference>
<dbReference type="KEGG" id="mass:CR152_26720"/>
<keyword evidence="1" id="KW-0732">Signal</keyword>
<name>A0A2D2DRV0_9BURK</name>
<evidence type="ECO:0000313" key="3">
    <source>
        <dbReference type="EMBL" id="ATQ77698.1"/>
    </source>
</evidence>
<dbReference type="OrthoDB" id="8756071at2"/>
<evidence type="ECO:0000256" key="1">
    <source>
        <dbReference type="SAM" id="SignalP"/>
    </source>
</evidence>
<evidence type="ECO:0000259" key="2">
    <source>
        <dbReference type="Pfam" id="PF07589"/>
    </source>
</evidence>
<feature type="domain" description="Ice-binding protein C-terminal" evidence="2">
    <location>
        <begin position="158"/>
        <end position="181"/>
    </location>
</feature>
<sequence length="185" mass="20181">MMKKLAGALALGAFAVSAQAATHTFDWSFDGFYNTRYGTFEADKSASGRFVVDDVNLDGQFAASELRSFVYSGTDFMKCAPGPGEKCEVSGFSYAPGKQPNFNVSVGYFGGSTAHYLGLISIDGQAGIFEHMRMDDWWSETQFQSTEETRFSISEVSAVPEPQTYLMFGVGMLALAGMARRRASR</sequence>
<dbReference type="EMBL" id="CP024608">
    <property type="protein sequence ID" value="ATQ77698.1"/>
    <property type="molecule type" value="Genomic_DNA"/>
</dbReference>
<dbReference type="InterPro" id="IPR013424">
    <property type="entry name" value="Ice-binding_C"/>
</dbReference>
<protein>
    <recommendedName>
        <fullName evidence="2">Ice-binding protein C-terminal domain-containing protein</fullName>
    </recommendedName>
</protein>
<proteinExistence type="predicted"/>
<dbReference type="Pfam" id="PF07589">
    <property type="entry name" value="PEP-CTERM"/>
    <property type="match status" value="1"/>
</dbReference>
<dbReference type="AlphaFoldDB" id="A0A2D2DRV0"/>
<gene>
    <name evidence="3" type="ORF">CR152_26720</name>
</gene>
<feature type="chain" id="PRO_5013850789" description="Ice-binding protein C-terminal domain-containing protein" evidence="1">
    <location>
        <begin position="21"/>
        <end position="185"/>
    </location>
</feature>
<accession>A0A2D2DRV0</accession>
<dbReference type="Proteomes" id="UP000229897">
    <property type="component" value="Chromosome"/>
</dbReference>
<evidence type="ECO:0000313" key="4">
    <source>
        <dbReference type="Proteomes" id="UP000229897"/>
    </source>
</evidence>
<dbReference type="RefSeq" id="WP_099880112.1">
    <property type="nucleotide sequence ID" value="NZ_CP024608.1"/>
</dbReference>
<feature type="signal peptide" evidence="1">
    <location>
        <begin position="1"/>
        <end position="20"/>
    </location>
</feature>
<reference evidence="3" key="1">
    <citation type="submission" date="2017-10" db="EMBL/GenBank/DDBJ databases">
        <title>Massilia psychrophilum sp. nov., a novel purple-pigmented bacterium isolated from Tianshan glacier, Xinjiang Municipality, China.</title>
        <authorList>
            <person name="Wang H."/>
        </authorList>
    </citation>
    <scope>NUCLEOTIDE SEQUENCE [LARGE SCALE GENOMIC DNA]</scope>
    <source>
        <strain evidence="3">B2</strain>
    </source>
</reference>
<keyword evidence="4" id="KW-1185">Reference proteome</keyword>
<organism evidence="3 4">
    <name type="scientific">Massilia violaceinigra</name>
    <dbReference type="NCBI Taxonomy" id="2045208"/>
    <lineage>
        <taxon>Bacteria</taxon>
        <taxon>Pseudomonadati</taxon>
        <taxon>Pseudomonadota</taxon>
        <taxon>Betaproteobacteria</taxon>
        <taxon>Burkholderiales</taxon>
        <taxon>Oxalobacteraceae</taxon>
        <taxon>Telluria group</taxon>
        <taxon>Massilia</taxon>
    </lineage>
</organism>